<dbReference type="InterPro" id="IPR014752">
    <property type="entry name" value="Arrestin-like_C"/>
</dbReference>
<evidence type="ECO:0000256" key="1">
    <source>
        <dbReference type="SAM" id="MobiDB-lite"/>
    </source>
</evidence>
<evidence type="ECO:0000313" key="2">
    <source>
        <dbReference type="EMBL" id="KAJ3508135.1"/>
    </source>
</evidence>
<gene>
    <name evidence="2" type="ORF">NLJ89_g5916</name>
</gene>
<name>A0A9W8MT71_9AGAR</name>
<dbReference type="AlphaFoldDB" id="A0A9W8MT71"/>
<feature type="region of interest" description="Disordered" evidence="1">
    <location>
        <begin position="91"/>
        <end position="118"/>
    </location>
</feature>
<dbReference type="Proteomes" id="UP001148786">
    <property type="component" value="Unassembled WGS sequence"/>
</dbReference>
<proteinExistence type="predicted"/>
<keyword evidence="3" id="KW-1185">Reference proteome</keyword>
<dbReference type="EMBL" id="JANKHO010000590">
    <property type="protein sequence ID" value="KAJ3508135.1"/>
    <property type="molecule type" value="Genomic_DNA"/>
</dbReference>
<dbReference type="OrthoDB" id="3262423at2759"/>
<dbReference type="Gene3D" id="2.60.40.640">
    <property type="match status" value="1"/>
</dbReference>
<protein>
    <recommendedName>
        <fullName evidence="4">Arrestin-like N-terminal domain-containing protein</fullName>
    </recommendedName>
</protein>
<evidence type="ECO:0008006" key="4">
    <source>
        <dbReference type="Google" id="ProtNLM"/>
    </source>
</evidence>
<evidence type="ECO:0000313" key="3">
    <source>
        <dbReference type="Proteomes" id="UP001148786"/>
    </source>
</evidence>
<accession>A0A9W8MT71</accession>
<reference evidence="2" key="1">
    <citation type="submission" date="2022-07" db="EMBL/GenBank/DDBJ databases">
        <title>Genome Sequence of Agrocybe chaxingu.</title>
        <authorList>
            <person name="Buettner E."/>
        </authorList>
    </citation>
    <scope>NUCLEOTIDE SEQUENCE</scope>
    <source>
        <strain evidence="2">MP-N11</strain>
    </source>
</reference>
<sequence>MVELDLEVPQSIQGINISVKGRIVTGSLEGSSYTFFNHDHVVWTKSPNDHDASGKQDGKLFGECKYPFSFPFPTHVDLSTRAAVIRADPAVGPSEQANVPDASSSPSPPDKGKTKKPRPWSINFHLFSSLSGDNNFGTVSRKKRNRMSSLPQQMISSIDEQGTAPFVCPIPQSFAEGSVTASVDYELAVHIVHSRFRPDSKIKTNISYVPTLMPPPASSKRQQAYQAAAVLPGPVADPDGWLTLPKVAVKGFFGEIDARHVEIDCKLHLAQPLSYTRGTVVPCYLTLTSQDSQALKALSKPKAPYLRLVRRICHMTLPGADGTSLIQDPRGSIQGALPPATGDTGKGAEMKTAVHEIAVANWWLPPKDIPQQTHIRHLEGEIHLSEDLQPSCACTIFSVEYFVELLPLRSSVFEVDPVPGGKGLAKKQIVSSHPIDIATLYRPDGPLPVAFTQAPKSKVRSLTVDSIHEQFDDY</sequence>
<comment type="caution">
    <text evidence="2">The sequence shown here is derived from an EMBL/GenBank/DDBJ whole genome shotgun (WGS) entry which is preliminary data.</text>
</comment>
<organism evidence="2 3">
    <name type="scientific">Agrocybe chaxingu</name>
    <dbReference type="NCBI Taxonomy" id="84603"/>
    <lineage>
        <taxon>Eukaryota</taxon>
        <taxon>Fungi</taxon>
        <taxon>Dikarya</taxon>
        <taxon>Basidiomycota</taxon>
        <taxon>Agaricomycotina</taxon>
        <taxon>Agaricomycetes</taxon>
        <taxon>Agaricomycetidae</taxon>
        <taxon>Agaricales</taxon>
        <taxon>Agaricineae</taxon>
        <taxon>Strophariaceae</taxon>
        <taxon>Agrocybe</taxon>
    </lineage>
</organism>